<dbReference type="EMBL" id="CM045758">
    <property type="protein sequence ID" value="KAI8032067.1"/>
    <property type="molecule type" value="Genomic_DNA"/>
</dbReference>
<keyword evidence="2" id="KW-1185">Reference proteome</keyword>
<organism evidence="1 2">
    <name type="scientific">Camellia lanceoleosa</name>
    <dbReference type="NCBI Taxonomy" id="1840588"/>
    <lineage>
        <taxon>Eukaryota</taxon>
        <taxon>Viridiplantae</taxon>
        <taxon>Streptophyta</taxon>
        <taxon>Embryophyta</taxon>
        <taxon>Tracheophyta</taxon>
        <taxon>Spermatophyta</taxon>
        <taxon>Magnoliopsida</taxon>
        <taxon>eudicotyledons</taxon>
        <taxon>Gunneridae</taxon>
        <taxon>Pentapetalae</taxon>
        <taxon>asterids</taxon>
        <taxon>Ericales</taxon>
        <taxon>Theaceae</taxon>
        <taxon>Camellia</taxon>
    </lineage>
</organism>
<reference evidence="1 2" key="1">
    <citation type="journal article" date="2022" name="Plant J.">
        <title>Chromosome-level genome of Camellia lanceoleosa provides a valuable resource for understanding genome evolution and self-incompatibility.</title>
        <authorList>
            <person name="Gong W."/>
            <person name="Xiao S."/>
            <person name="Wang L."/>
            <person name="Liao Z."/>
            <person name="Chang Y."/>
            <person name="Mo W."/>
            <person name="Hu G."/>
            <person name="Li W."/>
            <person name="Zhao G."/>
            <person name="Zhu H."/>
            <person name="Hu X."/>
            <person name="Ji K."/>
            <person name="Xiang X."/>
            <person name="Song Q."/>
            <person name="Yuan D."/>
            <person name="Jin S."/>
            <person name="Zhang L."/>
        </authorList>
    </citation>
    <scope>NUCLEOTIDE SEQUENCE [LARGE SCALE GENOMIC DNA]</scope>
    <source>
        <strain evidence="1">SQ_2022a</strain>
    </source>
</reference>
<proteinExistence type="predicted"/>
<evidence type="ECO:0000313" key="2">
    <source>
        <dbReference type="Proteomes" id="UP001060215"/>
    </source>
</evidence>
<comment type="caution">
    <text evidence="1">The sequence shown here is derived from an EMBL/GenBank/DDBJ whole genome shotgun (WGS) entry which is preliminary data.</text>
</comment>
<protein>
    <submittedName>
        <fullName evidence="1">UDP-glycosyltransferase 91A1</fullName>
    </submittedName>
</protein>
<accession>A0ACC0J490</accession>
<name>A0ACC0J490_9ERIC</name>
<gene>
    <name evidence="1" type="ORF">LOK49_LG01G02161</name>
</gene>
<sequence length="556" mass="62582">MHLLSPAKALNPLWAYVSLPQVTFGPKRWQLPNTDSSVLASTTNELRRNKYTPINPEKLKAAAIGLSQTSDRHSASRSLTVPNMESMPKPSMESDDKLHIVMLPWLAFGHMIPFLELSKLIARKGHTVSFVSTPRNIDRLPKLPPNLAPLINLVKLQLPQVDKLPENAESTTDLPYDMVKYLKMAYDQLQQPMTQLLADMAPDWVIYDFAPYWLGPVAAKLGISSVFFSIFIAASLCFLGPIPVLKGEDDRTTPEDFTVTPKWIPFKSNIACFRLFEIKRIFDDIASVDDENISGTYRLGAGIEACDVLAVRSSYEFEPEWLKLLQQIHQKPIIPIGLLPTTAYDSSDNGEAWTEIKEWLDKQSKRSVVYVAFGSEAKPSQAELTEIAFGLELSELPFFWVLRNRLGVADTEVIKLPNGFEERTKERGVVCTSWAPQLKILSHDSVGGFLSHSGLSSVIEAIQFKKPLILLSSLADTGLIARLLEEKRMAYLIPREEQDGSFTRDSVADSLRLVIVEDEGRIYKEKVKEMSGLLVDEAVEDKYVNNFLDYLKKHKQ</sequence>
<evidence type="ECO:0000313" key="1">
    <source>
        <dbReference type="EMBL" id="KAI8032067.1"/>
    </source>
</evidence>
<dbReference type="Proteomes" id="UP001060215">
    <property type="component" value="Chromosome 1"/>
</dbReference>